<dbReference type="Gene3D" id="1.10.1760.20">
    <property type="match status" value="1"/>
</dbReference>
<keyword evidence="1" id="KW-0812">Transmembrane</keyword>
<keyword evidence="1" id="KW-0472">Membrane</keyword>
<dbReference type="NCBIfam" id="TIGR02359">
    <property type="entry name" value="thiW"/>
    <property type="match status" value="1"/>
</dbReference>
<name>A0A096BUM1_9FIRM</name>
<comment type="caution">
    <text evidence="2">The sequence shown here is derived from an EMBL/GenBank/DDBJ whole genome shotgun (WGS) entry which is preliminary data.</text>
</comment>
<feature type="transmembrane region" description="Helical" evidence="1">
    <location>
        <begin position="48"/>
        <end position="69"/>
    </location>
</feature>
<dbReference type="InterPro" id="IPR012652">
    <property type="entry name" value="ThiW"/>
</dbReference>
<feature type="transmembrane region" description="Helical" evidence="1">
    <location>
        <begin position="17"/>
        <end position="36"/>
    </location>
</feature>
<dbReference type="Proteomes" id="UP000029628">
    <property type="component" value="Unassembled WGS sequence"/>
</dbReference>
<dbReference type="PIRSF" id="PIRSF024534">
    <property type="entry name" value="ThiW"/>
    <property type="match status" value="1"/>
</dbReference>
<reference evidence="2 3" key="1">
    <citation type="submission" date="2014-07" db="EMBL/GenBank/DDBJ databases">
        <authorList>
            <person name="McCorrison J."/>
            <person name="Sanka R."/>
            <person name="Torralba M."/>
            <person name="Gillis M."/>
            <person name="Haft D.H."/>
            <person name="Methe B."/>
            <person name="Sutton G."/>
            <person name="Nelson K.E."/>
        </authorList>
    </citation>
    <scope>NUCLEOTIDE SEQUENCE [LARGE SCALE GENOMIC DNA]</scope>
    <source>
        <strain evidence="2 3">DNF00314</strain>
    </source>
</reference>
<evidence type="ECO:0000313" key="3">
    <source>
        <dbReference type="Proteomes" id="UP000029628"/>
    </source>
</evidence>
<proteinExistence type="predicted"/>
<feature type="transmembrane region" description="Helical" evidence="1">
    <location>
        <begin position="75"/>
        <end position="98"/>
    </location>
</feature>
<sequence>MKEHNRSNYRLSQTTKLVLTGVLSAIAIIGSTFSFPILGSKCAPVQHLINIITAVVLGPSYAVGAAFIASLLRNLLGLGTVFAFPGSMCGALLAGLLYKYTKKLPFAYIGELVGTSIIGGLAAYPIASYVLGNQKAALLGFIPPFFISTAGGTILAIIIISACKKKGMLPLSHK</sequence>
<organism evidence="2 3">
    <name type="scientific">Veillonella montpellierensis DNF00314</name>
    <dbReference type="NCBI Taxonomy" id="1401067"/>
    <lineage>
        <taxon>Bacteria</taxon>
        <taxon>Bacillati</taxon>
        <taxon>Bacillota</taxon>
        <taxon>Negativicutes</taxon>
        <taxon>Veillonellales</taxon>
        <taxon>Veillonellaceae</taxon>
        <taxon>Veillonella</taxon>
    </lineage>
</organism>
<dbReference type="Pfam" id="PF09512">
    <property type="entry name" value="ThiW"/>
    <property type="match status" value="1"/>
</dbReference>
<feature type="transmembrane region" description="Helical" evidence="1">
    <location>
        <begin position="138"/>
        <end position="163"/>
    </location>
</feature>
<evidence type="ECO:0000313" key="2">
    <source>
        <dbReference type="EMBL" id="KGF46432.1"/>
    </source>
</evidence>
<dbReference type="eggNOG" id="COG4732">
    <property type="taxonomic scope" value="Bacteria"/>
</dbReference>
<dbReference type="AlphaFoldDB" id="A0A096BUM1"/>
<protein>
    <submittedName>
        <fullName evidence="2">ThiW protein</fullName>
    </submittedName>
</protein>
<gene>
    <name evidence="2" type="ORF">HMPREF0872_08260</name>
</gene>
<evidence type="ECO:0000256" key="1">
    <source>
        <dbReference type="SAM" id="Phobius"/>
    </source>
</evidence>
<dbReference type="RefSeq" id="WP_038153211.1">
    <property type="nucleotide sequence ID" value="NZ_JRNT01000040.1"/>
</dbReference>
<keyword evidence="3" id="KW-1185">Reference proteome</keyword>
<keyword evidence="1" id="KW-1133">Transmembrane helix</keyword>
<accession>A0A096BUM1</accession>
<dbReference type="EMBL" id="JRNT01000040">
    <property type="protein sequence ID" value="KGF46432.1"/>
    <property type="molecule type" value="Genomic_DNA"/>
</dbReference>
<feature type="transmembrane region" description="Helical" evidence="1">
    <location>
        <begin position="105"/>
        <end position="126"/>
    </location>
</feature>